<dbReference type="InterPro" id="IPR043129">
    <property type="entry name" value="ATPase_NBD"/>
</dbReference>
<reference evidence="2 3" key="1">
    <citation type="journal article" date="2020" name="ISME J.">
        <title>Uncovering the hidden diversity of litter-decomposition mechanisms in mushroom-forming fungi.</title>
        <authorList>
            <person name="Floudas D."/>
            <person name="Bentzer J."/>
            <person name="Ahren D."/>
            <person name="Johansson T."/>
            <person name="Persson P."/>
            <person name="Tunlid A."/>
        </authorList>
    </citation>
    <scope>NUCLEOTIDE SEQUENCE [LARGE SCALE GENOMIC DNA]</scope>
    <source>
        <strain evidence="2 3">CBS 175.51</strain>
    </source>
</reference>
<evidence type="ECO:0000313" key="3">
    <source>
        <dbReference type="Proteomes" id="UP000541558"/>
    </source>
</evidence>
<dbReference type="Gene3D" id="3.30.420.40">
    <property type="match status" value="1"/>
</dbReference>
<comment type="caution">
    <text evidence="2">The sequence shown here is derived from an EMBL/GenBank/DDBJ whole genome shotgun (WGS) entry which is preliminary data.</text>
</comment>
<organism evidence="2 3">
    <name type="scientific">Ephemerocybe angulata</name>
    <dbReference type="NCBI Taxonomy" id="980116"/>
    <lineage>
        <taxon>Eukaryota</taxon>
        <taxon>Fungi</taxon>
        <taxon>Dikarya</taxon>
        <taxon>Basidiomycota</taxon>
        <taxon>Agaricomycotina</taxon>
        <taxon>Agaricomycetes</taxon>
        <taxon>Agaricomycetidae</taxon>
        <taxon>Agaricales</taxon>
        <taxon>Agaricineae</taxon>
        <taxon>Psathyrellaceae</taxon>
        <taxon>Ephemerocybe</taxon>
    </lineage>
</organism>
<dbReference type="AlphaFoldDB" id="A0A8H5EYN5"/>
<gene>
    <name evidence="2" type="ORF">D9611_003523</name>
</gene>
<evidence type="ECO:0000313" key="2">
    <source>
        <dbReference type="EMBL" id="KAF5317097.1"/>
    </source>
</evidence>
<dbReference type="CDD" id="cd10170">
    <property type="entry name" value="ASKHA_NBD_HSP70"/>
    <property type="match status" value="1"/>
</dbReference>
<feature type="compositionally biased region" description="Basic and acidic residues" evidence="1">
    <location>
        <begin position="603"/>
        <end position="616"/>
    </location>
</feature>
<protein>
    <submittedName>
        <fullName evidence="2">Uncharacterized protein</fullName>
    </submittedName>
</protein>
<accession>A0A8H5EYN5</accession>
<keyword evidence="3" id="KW-1185">Reference proteome</keyword>
<proteinExistence type="predicted"/>
<dbReference type="SUPFAM" id="SSF53067">
    <property type="entry name" value="Actin-like ATPase domain"/>
    <property type="match status" value="2"/>
</dbReference>
<dbReference type="OrthoDB" id="2963168at2759"/>
<dbReference type="PANTHER" id="PTHR14187">
    <property type="entry name" value="ALPHA KINASE/ELONGATION FACTOR 2 KINASE"/>
    <property type="match status" value="1"/>
</dbReference>
<feature type="region of interest" description="Disordered" evidence="1">
    <location>
        <begin position="593"/>
        <end position="616"/>
    </location>
</feature>
<sequence length="616" mass="68361">MPPRPRSKYKGDKKKLVFALDIGTTFSGISYCRLIPGEIPEVNPVTQYPQQKDVSSDAKVPSIAYYDSKGKLCAIGAETSTSPIRNEARVKGWHKAQWSKLHLRPEELVKPGESVPPLPPGKTVEEIIADIMGYLYKCGRDYVEQSHQDGVPLKAFRDEDIHFILTHPNGWGGVQQARMRKAAIAAELIPDTPAGHSRITFTTEGESSLHFCLSGGLKVDYKERGGILIADAGGGTIDMSVYRRVKGGNFEEVTVPSCHFQGSIYVNVRAEEDFKSNDPRYADSIPLLVDQFERMKPEFKSKDSTYFLQFSSPGVNDPALGISGGQLEVPGASIAKYFGPSVACIVEGVKQQQKKSNIPIKFVFLVGGFSASGWLFEQVEKKLRALKITVKRLDRHGSKAVANGGVFFFLDRKVSSRVSRLTYGIEVDINYNPSDRSHLKRCKDVVTHPVSGRSVLPETFSTILKKNVKVKDLQEFSESYEQLSSTSAELQSIKCEILSYRGKAENPSWISSERDMYPVLCVVEADTSSVRRMKSYDDSGKAYYGIKFDIVLSLGLTELKAHIAYFDSVTGEKKKGEARVVFVDDVNTLQTAMDVDEDDTDGDPGRDSDHSFYCDE</sequence>
<dbReference type="EMBL" id="JAACJK010000219">
    <property type="protein sequence ID" value="KAF5317097.1"/>
    <property type="molecule type" value="Genomic_DNA"/>
</dbReference>
<name>A0A8H5EYN5_9AGAR</name>
<dbReference type="Proteomes" id="UP000541558">
    <property type="component" value="Unassembled WGS sequence"/>
</dbReference>
<dbReference type="PANTHER" id="PTHR14187:SF5">
    <property type="entry name" value="HEAT SHOCK 70 KDA PROTEIN 12A"/>
    <property type="match status" value="1"/>
</dbReference>
<evidence type="ECO:0000256" key="1">
    <source>
        <dbReference type="SAM" id="MobiDB-lite"/>
    </source>
</evidence>